<dbReference type="AlphaFoldDB" id="A0ABD3SNU1"/>
<protein>
    <submittedName>
        <fullName evidence="2">Uncharacterized protein</fullName>
    </submittedName>
</protein>
<gene>
    <name evidence="2" type="ORF">ACHAXA_006290</name>
</gene>
<feature type="region of interest" description="Disordered" evidence="1">
    <location>
        <begin position="232"/>
        <end position="253"/>
    </location>
</feature>
<dbReference type="Proteomes" id="UP001530377">
    <property type="component" value="Unassembled WGS sequence"/>
</dbReference>
<organism evidence="2 3">
    <name type="scientific">Cyclostephanos tholiformis</name>
    <dbReference type="NCBI Taxonomy" id="382380"/>
    <lineage>
        <taxon>Eukaryota</taxon>
        <taxon>Sar</taxon>
        <taxon>Stramenopiles</taxon>
        <taxon>Ochrophyta</taxon>
        <taxon>Bacillariophyta</taxon>
        <taxon>Coscinodiscophyceae</taxon>
        <taxon>Thalassiosirophycidae</taxon>
        <taxon>Stephanodiscales</taxon>
        <taxon>Stephanodiscaceae</taxon>
        <taxon>Cyclostephanos</taxon>
    </lineage>
</organism>
<feature type="compositionally biased region" description="Basic and acidic residues" evidence="1">
    <location>
        <begin position="312"/>
        <end position="336"/>
    </location>
</feature>
<evidence type="ECO:0000313" key="2">
    <source>
        <dbReference type="EMBL" id="KAL3826262.1"/>
    </source>
</evidence>
<keyword evidence="3" id="KW-1185">Reference proteome</keyword>
<feature type="non-terminal residue" evidence="2">
    <location>
        <position position="1"/>
    </location>
</feature>
<sequence length="348" mass="37772">LLDPDIVPAFERRRHGDHVGGLNRPRWALIPPPHPPRRRETTICVDAPPPGGAVVDDAVVGTDDATTSDIRHRAAGGVPSYARTNVENVPGGNGRAVGGVYNAVPRRNYIHLRMEQNEMFADDRGRECRRILSTLTRSGGTDSCDNNDGKWQKHADRLQSMVCEGLAACPNHATLLEVESEYKRWLRRRMDSLVGGGGGTCRSANVTAATAIATFGPPDTMQVTMDASVGCDVPPRPPESASRSAYDNRKREGRAQAAMRDALAERSFLLQGGGGNAAVVVVGENRREGKSGEDGVKYPLLPPPAAEYELIDGGHYDQKERRNEGGKTKDNEEHRMGLPVPCLDEVNE</sequence>
<reference evidence="2 3" key="1">
    <citation type="submission" date="2024-10" db="EMBL/GenBank/DDBJ databases">
        <title>Updated reference genomes for cyclostephanoid diatoms.</title>
        <authorList>
            <person name="Roberts W.R."/>
            <person name="Alverson A.J."/>
        </authorList>
    </citation>
    <scope>NUCLEOTIDE SEQUENCE [LARGE SCALE GENOMIC DNA]</scope>
    <source>
        <strain evidence="2 3">AJA228-03</strain>
    </source>
</reference>
<proteinExistence type="predicted"/>
<feature type="region of interest" description="Disordered" evidence="1">
    <location>
        <begin position="311"/>
        <end position="348"/>
    </location>
</feature>
<evidence type="ECO:0000256" key="1">
    <source>
        <dbReference type="SAM" id="MobiDB-lite"/>
    </source>
</evidence>
<name>A0ABD3SNU1_9STRA</name>
<comment type="caution">
    <text evidence="2">The sequence shown here is derived from an EMBL/GenBank/DDBJ whole genome shotgun (WGS) entry which is preliminary data.</text>
</comment>
<accession>A0ABD3SNU1</accession>
<evidence type="ECO:0000313" key="3">
    <source>
        <dbReference type="Proteomes" id="UP001530377"/>
    </source>
</evidence>
<dbReference type="EMBL" id="JALLPB020000025">
    <property type="protein sequence ID" value="KAL3826262.1"/>
    <property type="molecule type" value="Genomic_DNA"/>
</dbReference>